<evidence type="ECO:0000313" key="1">
    <source>
        <dbReference type="EMBL" id="ETN73103.1"/>
    </source>
</evidence>
<dbReference type="STRING" id="51031.W2SUA6"/>
<dbReference type="Gene3D" id="2.120.10.30">
    <property type="entry name" value="TolB, C-terminal domain"/>
    <property type="match status" value="1"/>
</dbReference>
<evidence type="ECO:0008006" key="3">
    <source>
        <dbReference type="Google" id="ProtNLM"/>
    </source>
</evidence>
<dbReference type="EMBL" id="KI661935">
    <property type="protein sequence ID" value="ETN73103.1"/>
    <property type="molecule type" value="Genomic_DNA"/>
</dbReference>
<reference evidence="2" key="1">
    <citation type="journal article" date="2014" name="Nat. Genet.">
        <title>Genome of the human hookworm Necator americanus.</title>
        <authorList>
            <person name="Tang Y.T."/>
            <person name="Gao X."/>
            <person name="Rosa B.A."/>
            <person name="Abubucker S."/>
            <person name="Hallsworth-Pepin K."/>
            <person name="Martin J."/>
            <person name="Tyagi R."/>
            <person name="Heizer E."/>
            <person name="Zhang X."/>
            <person name="Bhonagiri-Palsikar V."/>
            <person name="Minx P."/>
            <person name="Warren W.C."/>
            <person name="Wang Q."/>
            <person name="Zhan B."/>
            <person name="Hotez P.J."/>
            <person name="Sternberg P.W."/>
            <person name="Dougall A."/>
            <person name="Gaze S.T."/>
            <person name="Mulvenna J."/>
            <person name="Sotillo J."/>
            <person name="Ranganathan S."/>
            <person name="Rabelo E.M."/>
            <person name="Wilson R.K."/>
            <person name="Felgner P.L."/>
            <person name="Bethony J."/>
            <person name="Hawdon J.M."/>
            <person name="Gasser R.B."/>
            <person name="Loukas A."/>
            <person name="Mitreva M."/>
        </authorList>
    </citation>
    <scope>NUCLEOTIDE SEQUENCE [LARGE SCALE GENOMIC DNA]</scope>
</reference>
<name>W2SUA6_NECAM</name>
<protein>
    <recommendedName>
        <fullName evidence="3">Adipocyte plasma membrane-associated protein</fullName>
    </recommendedName>
</protein>
<keyword evidence="2" id="KW-1185">Reference proteome</keyword>
<dbReference type="OrthoDB" id="5307922at2759"/>
<dbReference type="InterPro" id="IPR011042">
    <property type="entry name" value="6-blade_b-propeller_TolB-like"/>
</dbReference>
<dbReference type="Proteomes" id="UP000053676">
    <property type="component" value="Unassembled WGS sequence"/>
</dbReference>
<proteinExistence type="predicted"/>
<accession>W2SUA6</accession>
<dbReference type="AlphaFoldDB" id="W2SUA6"/>
<gene>
    <name evidence="1" type="ORF">NECAME_13632</name>
</gene>
<sequence>MIKCGRPLGMRIHPQSKELYVLDAYLGLFAINWDTGRLLFSCLMTFRVNGRC</sequence>
<organism evidence="1 2">
    <name type="scientific">Necator americanus</name>
    <name type="common">Human hookworm</name>
    <dbReference type="NCBI Taxonomy" id="51031"/>
    <lineage>
        <taxon>Eukaryota</taxon>
        <taxon>Metazoa</taxon>
        <taxon>Ecdysozoa</taxon>
        <taxon>Nematoda</taxon>
        <taxon>Chromadorea</taxon>
        <taxon>Rhabditida</taxon>
        <taxon>Rhabditina</taxon>
        <taxon>Rhabditomorpha</taxon>
        <taxon>Strongyloidea</taxon>
        <taxon>Ancylostomatidae</taxon>
        <taxon>Bunostominae</taxon>
        <taxon>Necator</taxon>
    </lineage>
</organism>
<evidence type="ECO:0000313" key="2">
    <source>
        <dbReference type="Proteomes" id="UP000053676"/>
    </source>
</evidence>
<dbReference type="KEGG" id="nai:NECAME_13632"/>